<gene>
    <name evidence="6" type="primary">treR</name>
    <name evidence="6" type="ORF">CI088_16565</name>
</gene>
<dbReference type="RefSeq" id="WP_111248968.1">
    <property type="nucleotide sequence ID" value="NZ_PIEU01000129.1"/>
</dbReference>
<dbReference type="AlphaFoldDB" id="A0A2W4B260"/>
<sequence length="237" mass="27414">MNKFHDIFLELEKGILEGDYQPGTLLPSENQLVEQYSVSRETIRKALNLLINAGYIQKQQGKGSIVLNVRKFDLPISGVISYKELQSAQQIHSITRVVELKEESVTESLARLTGWEKEAAVWRLVRQREIDGEVVIIDIDYLLKEIVNELPEVRAADSIYDYLENDLGLVISYAQKEITVESVTEEDHKLMDIKEDTHVVVVRSVVSLEDTRCFEYTESRHRLDKFKFVDFARRRKA</sequence>
<reference evidence="6 7" key="1">
    <citation type="submission" date="2017-11" db="EMBL/GenBank/DDBJ databases">
        <title>Draft genome sequence of Enterococcus plantarum TRW2 strain isolated from lettuce.</title>
        <authorList>
            <person name="Kim E.B."/>
            <person name="Marco M.L."/>
            <person name="Williams T.R."/>
            <person name="You I.H."/>
        </authorList>
    </citation>
    <scope>NUCLEOTIDE SEQUENCE [LARGE SCALE GENOMIC DNA]</scope>
    <source>
        <strain evidence="6 7">TRW2</strain>
    </source>
</reference>
<dbReference type="EMBL" id="PIEU01000129">
    <property type="protein sequence ID" value="PZL69865.1"/>
    <property type="molecule type" value="Genomic_DNA"/>
</dbReference>
<dbReference type="InterPro" id="IPR050679">
    <property type="entry name" value="Bact_HTH_transcr_reg"/>
</dbReference>
<evidence type="ECO:0000313" key="7">
    <source>
        <dbReference type="Proteomes" id="UP000249828"/>
    </source>
</evidence>
<keyword evidence="3" id="KW-0804">Transcription</keyword>
<dbReference type="Pfam" id="PF07702">
    <property type="entry name" value="UTRA"/>
    <property type="match status" value="1"/>
</dbReference>
<dbReference type="GO" id="GO:0045892">
    <property type="term" value="P:negative regulation of DNA-templated transcription"/>
    <property type="evidence" value="ECO:0007669"/>
    <property type="project" value="TreeGrafter"/>
</dbReference>
<accession>A0A2W4B260</accession>
<comment type="caution">
    <text evidence="6">The sequence shown here is derived from an EMBL/GenBank/DDBJ whole genome shotgun (WGS) entry which is preliminary data.</text>
</comment>
<dbReference type="PRINTS" id="PR00035">
    <property type="entry name" value="HTHGNTR"/>
</dbReference>
<dbReference type="CDD" id="cd07377">
    <property type="entry name" value="WHTH_GntR"/>
    <property type="match status" value="1"/>
</dbReference>
<dbReference type="GO" id="GO:0003677">
    <property type="term" value="F:DNA binding"/>
    <property type="evidence" value="ECO:0007669"/>
    <property type="project" value="UniProtKB-UniRule"/>
</dbReference>
<protein>
    <recommendedName>
        <fullName evidence="4">Trehalose operon repressor</fullName>
    </recommendedName>
</protein>
<dbReference type="InterPro" id="IPR036388">
    <property type="entry name" value="WH-like_DNA-bd_sf"/>
</dbReference>
<name>A0A2W4B260_9ENTE</name>
<dbReference type="Gene3D" id="3.40.1410.10">
    <property type="entry name" value="Chorismate lyase-like"/>
    <property type="match status" value="1"/>
</dbReference>
<dbReference type="SMART" id="SM00345">
    <property type="entry name" value="HTH_GNTR"/>
    <property type="match status" value="1"/>
</dbReference>
<evidence type="ECO:0000256" key="2">
    <source>
        <dbReference type="ARBA" id="ARBA00023125"/>
    </source>
</evidence>
<dbReference type="Gene3D" id="1.10.10.10">
    <property type="entry name" value="Winged helix-like DNA-binding domain superfamily/Winged helix DNA-binding domain"/>
    <property type="match status" value="1"/>
</dbReference>
<dbReference type="InterPro" id="IPR012770">
    <property type="entry name" value="TreR"/>
</dbReference>
<dbReference type="InterPro" id="IPR011663">
    <property type="entry name" value="UTRA"/>
</dbReference>
<dbReference type="InterPro" id="IPR028978">
    <property type="entry name" value="Chorismate_lyase_/UTRA_dom_sf"/>
</dbReference>
<keyword evidence="2" id="KW-0238">DNA-binding</keyword>
<dbReference type="Pfam" id="PF00392">
    <property type="entry name" value="GntR"/>
    <property type="match status" value="1"/>
</dbReference>
<dbReference type="InterPro" id="IPR000524">
    <property type="entry name" value="Tscrpt_reg_HTH_GntR"/>
</dbReference>
<dbReference type="InterPro" id="IPR036390">
    <property type="entry name" value="WH_DNA-bd_sf"/>
</dbReference>
<organism evidence="6 7">
    <name type="scientific">Enterococcus plantarum</name>
    <dbReference type="NCBI Taxonomy" id="1077675"/>
    <lineage>
        <taxon>Bacteria</taxon>
        <taxon>Bacillati</taxon>
        <taxon>Bacillota</taxon>
        <taxon>Bacilli</taxon>
        <taxon>Lactobacillales</taxon>
        <taxon>Enterococcaceae</taxon>
        <taxon>Enterococcus</taxon>
    </lineage>
</organism>
<evidence type="ECO:0000259" key="5">
    <source>
        <dbReference type="PROSITE" id="PS50949"/>
    </source>
</evidence>
<dbReference type="Proteomes" id="UP000249828">
    <property type="component" value="Unassembled WGS sequence"/>
</dbReference>
<dbReference type="SUPFAM" id="SSF46785">
    <property type="entry name" value="Winged helix' DNA-binding domain"/>
    <property type="match status" value="1"/>
</dbReference>
<proteinExistence type="predicted"/>
<feature type="domain" description="HTH gntR-type" evidence="5">
    <location>
        <begin position="1"/>
        <end position="69"/>
    </location>
</feature>
<keyword evidence="7" id="KW-1185">Reference proteome</keyword>
<dbReference type="SUPFAM" id="SSF64288">
    <property type="entry name" value="Chorismate lyase-like"/>
    <property type="match status" value="1"/>
</dbReference>
<keyword evidence="1" id="KW-0805">Transcription regulation</keyword>
<evidence type="ECO:0000256" key="1">
    <source>
        <dbReference type="ARBA" id="ARBA00023015"/>
    </source>
</evidence>
<dbReference type="STRING" id="1077675.BCR22_09095"/>
<dbReference type="PANTHER" id="PTHR44846">
    <property type="entry name" value="MANNOSYL-D-GLYCERATE TRANSPORT/METABOLISM SYSTEM REPRESSOR MNGR-RELATED"/>
    <property type="match status" value="1"/>
</dbReference>
<dbReference type="GO" id="GO:0003700">
    <property type="term" value="F:DNA-binding transcription factor activity"/>
    <property type="evidence" value="ECO:0007669"/>
    <property type="project" value="UniProtKB-UniRule"/>
</dbReference>
<dbReference type="PANTHER" id="PTHR44846:SF12">
    <property type="entry name" value="HTH-TYPE TRANSCRIPTIONAL REGULATOR TRER"/>
    <property type="match status" value="1"/>
</dbReference>
<dbReference type="PROSITE" id="PS50949">
    <property type="entry name" value="HTH_GNTR"/>
    <property type="match status" value="1"/>
</dbReference>
<dbReference type="NCBIfam" id="TIGR02404">
    <property type="entry name" value="trehalos_R_Bsub"/>
    <property type="match status" value="1"/>
</dbReference>
<dbReference type="SMART" id="SM00866">
    <property type="entry name" value="UTRA"/>
    <property type="match status" value="1"/>
</dbReference>
<evidence type="ECO:0000313" key="6">
    <source>
        <dbReference type="EMBL" id="PZL69865.1"/>
    </source>
</evidence>
<evidence type="ECO:0000256" key="3">
    <source>
        <dbReference type="ARBA" id="ARBA00023163"/>
    </source>
</evidence>
<evidence type="ECO:0000256" key="4">
    <source>
        <dbReference type="NCBIfam" id="TIGR02404"/>
    </source>
</evidence>